<reference evidence="7" key="3">
    <citation type="journal article" date="2012" name="Appl. Environ. Microbiol.">
        <title>Remarkable Ability of Pandoraea pnomenusa B356 Biphenyl Dioxygenase To Metabolize Simple Flavonoids.</title>
        <authorList>
            <person name="Pham T.T."/>
            <person name="Tu Y."/>
            <person name="Sylvestre M."/>
        </authorList>
    </citation>
    <scope>NUCLEOTIDE SEQUENCE</scope>
    <source>
        <strain evidence="7">B356</strain>
    </source>
</reference>
<evidence type="ECO:0000256" key="1">
    <source>
        <dbReference type="ARBA" id="ARBA00001974"/>
    </source>
</evidence>
<dbReference type="PRINTS" id="PR00368">
    <property type="entry name" value="FADPNR"/>
</dbReference>
<dbReference type="InterPro" id="IPR016156">
    <property type="entry name" value="FAD/NAD-linked_Rdtase_dimer_sf"/>
</dbReference>
<dbReference type="AlphaFoldDB" id="Q46377"/>
<keyword evidence="2" id="KW-0285">Flavoprotein</keyword>
<accession>Q46377</accession>
<gene>
    <name evidence="7" type="primary">bphgG</name>
</gene>
<dbReference type="InterPro" id="IPR028202">
    <property type="entry name" value="Reductase_C"/>
</dbReference>
<reference evidence="7" key="1">
    <citation type="journal article" date="1996" name="Gene">
        <title>Sequencing of Comamonas testosteroni strain B-356-biphenyl/chlorobiphenyl dioxygenase genes: evolutionary relationships among Gram-negative bacterial biphenyl dioxygenases.</title>
        <authorList>
            <person name="Sylvestre M."/>
            <person name="Sirois M."/>
            <person name="Hurtubise Y."/>
            <person name="Bergeron J."/>
            <person name="Ahmad D."/>
            <person name="Shareck F."/>
            <person name="Barriault D."/>
            <person name="Guillemette I."/>
            <person name="Juteau J.-M."/>
        </authorList>
    </citation>
    <scope>NUCLEOTIDE SEQUENCE</scope>
    <source>
        <strain evidence="7">B356</strain>
    </source>
</reference>
<name>Q46377_9BURK</name>
<evidence type="ECO:0000259" key="6">
    <source>
        <dbReference type="Pfam" id="PF14759"/>
    </source>
</evidence>
<dbReference type="Pfam" id="PF14759">
    <property type="entry name" value="Reductase_C"/>
    <property type="match status" value="1"/>
</dbReference>
<dbReference type="GO" id="GO:0051213">
    <property type="term" value="F:dioxygenase activity"/>
    <property type="evidence" value="ECO:0007669"/>
    <property type="project" value="UniProtKB-KW"/>
</dbReference>
<protein>
    <submittedName>
        <fullName evidence="7">Biphenyl dioxygenase ferredoxin reductase</fullName>
    </submittedName>
</protein>
<evidence type="ECO:0000313" key="7">
    <source>
        <dbReference type="EMBL" id="AAC44531.1"/>
    </source>
</evidence>
<comment type="cofactor">
    <cofactor evidence="1">
        <name>FAD</name>
        <dbReference type="ChEBI" id="CHEBI:57692"/>
    </cofactor>
</comment>
<dbReference type="SUPFAM" id="SSF51905">
    <property type="entry name" value="FAD/NAD(P)-binding domain"/>
    <property type="match status" value="1"/>
</dbReference>
<evidence type="ECO:0000256" key="4">
    <source>
        <dbReference type="ARBA" id="ARBA00023002"/>
    </source>
</evidence>
<dbReference type="SUPFAM" id="SSF55424">
    <property type="entry name" value="FAD/NAD-linked reductases, dimerisation (C-terminal) domain"/>
    <property type="match status" value="1"/>
</dbReference>
<dbReference type="GO" id="GO:0016651">
    <property type="term" value="F:oxidoreductase activity, acting on NAD(P)H"/>
    <property type="evidence" value="ECO:0007669"/>
    <property type="project" value="TreeGrafter"/>
</dbReference>
<dbReference type="PIR" id="JC4996">
    <property type="entry name" value="JC4996"/>
</dbReference>
<keyword evidence="4" id="KW-0560">Oxidoreductase</keyword>
<feature type="domain" description="Reductase C-terminal" evidence="6">
    <location>
        <begin position="318"/>
        <end position="402"/>
    </location>
</feature>
<keyword evidence="7" id="KW-0223">Dioxygenase</keyword>
<dbReference type="PANTHER" id="PTHR43557">
    <property type="entry name" value="APOPTOSIS-INDUCING FACTOR 1"/>
    <property type="match status" value="1"/>
</dbReference>
<keyword evidence="3" id="KW-0274">FAD</keyword>
<evidence type="ECO:0000259" key="5">
    <source>
        <dbReference type="Pfam" id="PF07992"/>
    </source>
</evidence>
<feature type="domain" description="FAD/NAD(P)-binding" evidence="5">
    <location>
        <begin position="9"/>
        <end position="298"/>
    </location>
</feature>
<dbReference type="InterPro" id="IPR036188">
    <property type="entry name" value="FAD/NAD-bd_sf"/>
</dbReference>
<organism evidence="7">
    <name type="scientific">Pandoraea pnomenusa</name>
    <dbReference type="NCBI Taxonomy" id="93220"/>
    <lineage>
        <taxon>Bacteria</taxon>
        <taxon>Pseudomonadati</taxon>
        <taxon>Pseudomonadota</taxon>
        <taxon>Betaproteobacteria</taxon>
        <taxon>Burkholderiales</taxon>
        <taxon>Burkholderiaceae</taxon>
        <taxon>Pandoraea</taxon>
    </lineage>
</organism>
<sequence>MGNEESIGSVLVVGGGLASVSFVNPLRGAGFSGDVRVIEAETEPAYDRPPLSKEFLRDGEPTNIRLDTSRAPGVEWLHGHSVSAIETARSVVRLSNGSELAYGTLVLATGARPPSCLLCAASGLQLFTLRTLDDAKQIRSTLKPGARLLVVGGGVIGLELAANARGLGCEVMIVEATDRLMNRCSPATLSNLMADCHRAHGIDLRLKTQVRDIRHGSVLLDDGTTFAADRMVIGIGVVAKQQLASAAGIAWHDGIFVDGFGRTTCPRVLAIADVTRQRNPVSGRFERIETWSNAQNQGAAVAGALVAESPLPYADPPWFWSDQFEMKIQVAGLATGDSRNHSRPSCRRWKVRADSGPQGRAVGVTCVNNAREFVSLKRLLTFDGLPDVSELANPTNDLRKLLQASA</sequence>
<dbReference type="Gene3D" id="3.30.390.30">
    <property type="match status" value="1"/>
</dbReference>
<reference evidence="7" key="2">
    <citation type="journal article" date="2008" name="J. Mol. Microbiol. Biotechnol.">
        <title>Diversity of the C-terminal portion of the biphenyl dioxygenase large subunit.</title>
        <authorList>
            <person name="Vezina J."/>
            <person name="Barriault D."/>
            <person name="Sylvestre M."/>
        </authorList>
    </citation>
    <scope>NUCLEOTIDE SEQUENCE</scope>
    <source>
        <strain evidence="7">B356</strain>
    </source>
</reference>
<dbReference type="EMBL" id="JQ322530">
    <property type="protein sequence ID" value="AAC44531.1"/>
    <property type="molecule type" value="Genomic_DNA"/>
</dbReference>
<proteinExistence type="predicted"/>
<dbReference type="PANTHER" id="PTHR43557:SF2">
    <property type="entry name" value="RIESKE DOMAIN-CONTAINING PROTEIN-RELATED"/>
    <property type="match status" value="1"/>
</dbReference>
<evidence type="ECO:0000256" key="3">
    <source>
        <dbReference type="ARBA" id="ARBA00022827"/>
    </source>
</evidence>
<dbReference type="InterPro" id="IPR050446">
    <property type="entry name" value="FAD-oxidoreductase/Apoptosis"/>
</dbReference>
<evidence type="ECO:0000256" key="2">
    <source>
        <dbReference type="ARBA" id="ARBA00022630"/>
    </source>
</evidence>
<dbReference type="Pfam" id="PF07992">
    <property type="entry name" value="Pyr_redox_2"/>
    <property type="match status" value="1"/>
</dbReference>
<dbReference type="GO" id="GO:0005737">
    <property type="term" value="C:cytoplasm"/>
    <property type="evidence" value="ECO:0007669"/>
    <property type="project" value="TreeGrafter"/>
</dbReference>
<dbReference type="InterPro" id="IPR023753">
    <property type="entry name" value="FAD/NAD-binding_dom"/>
</dbReference>
<dbReference type="Gene3D" id="3.50.50.60">
    <property type="entry name" value="FAD/NAD(P)-binding domain"/>
    <property type="match status" value="2"/>
</dbReference>